<gene>
    <name evidence="3" type="ORF">ACFPZN_21265</name>
</gene>
<sequence>MAFWLTAGPGAQAGGRGGEAPPGAPPETVVVGPGETLWDIAVRDDPEGDPRITVRRIADLNGLPDSIVQPGQQLRMPAR</sequence>
<feature type="domain" description="LysM" evidence="2">
    <location>
        <begin position="27"/>
        <end position="76"/>
    </location>
</feature>
<evidence type="ECO:0000313" key="4">
    <source>
        <dbReference type="Proteomes" id="UP001596074"/>
    </source>
</evidence>
<dbReference type="SMART" id="SM00257">
    <property type="entry name" value="LysM"/>
    <property type="match status" value="1"/>
</dbReference>
<dbReference type="Gene3D" id="3.10.350.10">
    <property type="entry name" value="LysM domain"/>
    <property type="match status" value="1"/>
</dbReference>
<dbReference type="Proteomes" id="UP001596074">
    <property type="component" value="Unassembled WGS sequence"/>
</dbReference>
<organism evidence="3 4">
    <name type="scientific">Actinomadura rugatobispora</name>
    <dbReference type="NCBI Taxonomy" id="1994"/>
    <lineage>
        <taxon>Bacteria</taxon>
        <taxon>Bacillati</taxon>
        <taxon>Actinomycetota</taxon>
        <taxon>Actinomycetes</taxon>
        <taxon>Streptosporangiales</taxon>
        <taxon>Thermomonosporaceae</taxon>
        <taxon>Actinomadura</taxon>
    </lineage>
</organism>
<feature type="compositionally biased region" description="Gly residues" evidence="1">
    <location>
        <begin position="11"/>
        <end position="20"/>
    </location>
</feature>
<reference evidence="4" key="1">
    <citation type="journal article" date="2019" name="Int. J. Syst. Evol. Microbiol.">
        <title>The Global Catalogue of Microorganisms (GCM) 10K type strain sequencing project: providing services to taxonomists for standard genome sequencing and annotation.</title>
        <authorList>
            <consortium name="The Broad Institute Genomics Platform"/>
            <consortium name="The Broad Institute Genome Sequencing Center for Infectious Disease"/>
            <person name="Wu L."/>
            <person name="Ma J."/>
        </authorList>
    </citation>
    <scope>NUCLEOTIDE SEQUENCE [LARGE SCALE GENOMIC DNA]</scope>
    <source>
        <strain evidence="4">KCTC 42087</strain>
    </source>
</reference>
<protein>
    <submittedName>
        <fullName evidence="3">LysM peptidoglycan-binding domain-containing protein</fullName>
    </submittedName>
</protein>
<dbReference type="EMBL" id="JBHSON010000029">
    <property type="protein sequence ID" value="MFC5748165.1"/>
    <property type="molecule type" value="Genomic_DNA"/>
</dbReference>
<dbReference type="Pfam" id="PF01476">
    <property type="entry name" value="LysM"/>
    <property type="match status" value="1"/>
</dbReference>
<evidence type="ECO:0000259" key="2">
    <source>
        <dbReference type="PROSITE" id="PS51782"/>
    </source>
</evidence>
<dbReference type="InterPro" id="IPR036779">
    <property type="entry name" value="LysM_dom_sf"/>
</dbReference>
<evidence type="ECO:0000256" key="1">
    <source>
        <dbReference type="SAM" id="MobiDB-lite"/>
    </source>
</evidence>
<feature type="region of interest" description="Disordered" evidence="1">
    <location>
        <begin position="1"/>
        <end position="24"/>
    </location>
</feature>
<dbReference type="RefSeq" id="WP_378283807.1">
    <property type="nucleotide sequence ID" value="NZ_JBHSON010000029.1"/>
</dbReference>
<dbReference type="SUPFAM" id="SSF54106">
    <property type="entry name" value="LysM domain"/>
    <property type="match status" value="1"/>
</dbReference>
<proteinExistence type="predicted"/>
<accession>A0ABW0ZXW6</accession>
<dbReference type="CDD" id="cd00118">
    <property type="entry name" value="LysM"/>
    <property type="match status" value="1"/>
</dbReference>
<evidence type="ECO:0000313" key="3">
    <source>
        <dbReference type="EMBL" id="MFC5748165.1"/>
    </source>
</evidence>
<dbReference type="InterPro" id="IPR018392">
    <property type="entry name" value="LysM"/>
</dbReference>
<name>A0ABW0ZXW6_9ACTN</name>
<feature type="compositionally biased region" description="Low complexity" evidence="1">
    <location>
        <begin position="1"/>
        <end position="10"/>
    </location>
</feature>
<comment type="caution">
    <text evidence="3">The sequence shown here is derived from an EMBL/GenBank/DDBJ whole genome shotgun (WGS) entry which is preliminary data.</text>
</comment>
<keyword evidence="4" id="KW-1185">Reference proteome</keyword>
<dbReference type="PROSITE" id="PS51782">
    <property type="entry name" value="LYSM"/>
    <property type="match status" value="1"/>
</dbReference>